<feature type="compositionally biased region" description="Polar residues" evidence="4">
    <location>
        <begin position="232"/>
        <end position="245"/>
    </location>
</feature>
<dbReference type="PROSITE" id="PS51007">
    <property type="entry name" value="CYTC"/>
    <property type="match status" value="1"/>
</dbReference>
<proteinExistence type="predicted"/>
<reference evidence="8" key="1">
    <citation type="submission" date="2017-02" db="EMBL/GenBank/DDBJ databases">
        <authorList>
            <person name="Varghese N."/>
            <person name="Submissions S."/>
        </authorList>
    </citation>
    <scope>NUCLEOTIDE SEQUENCE [LARGE SCALE GENOMIC DNA]</scope>
    <source>
        <strain evidence="8">ATCC 700200</strain>
    </source>
</reference>
<gene>
    <name evidence="7" type="ORF">SAMN02745166_03111</name>
</gene>
<dbReference type="InterPro" id="IPR011429">
    <property type="entry name" value="Cyt_c_Planctomycete-type"/>
</dbReference>
<evidence type="ECO:0000256" key="2">
    <source>
        <dbReference type="ARBA" id="ARBA00023004"/>
    </source>
</evidence>
<evidence type="ECO:0000256" key="4">
    <source>
        <dbReference type="SAM" id="MobiDB-lite"/>
    </source>
</evidence>
<evidence type="ECO:0000313" key="8">
    <source>
        <dbReference type="Proteomes" id="UP000190774"/>
    </source>
</evidence>
<dbReference type="InterPro" id="IPR009056">
    <property type="entry name" value="Cyt_c-like_dom"/>
</dbReference>
<keyword evidence="8" id="KW-1185">Reference proteome</keyword>
<dbReference type="STRING" id="48467.SAMN02745166_03111"/>
<keyword evidence="5" id="KW-1133">Transmembrane helix</keyword>
<feature type="transmembrane region" description="Helical" evidence="5">
    <location>
        <begin position="158"/>
        <end position="178"/>
    </location>
</feature>
<keyword evidence="3" id="KW-0349">Heme</keyword>
<evidence type="ECO:0000256" key="1">
    <source>
        <dbReference type="ARBA" id="ARBA00022723"/>
    </source>
</evidence>
<evidence type="ECO:0000313" key="7">
    <source>
        <dbReference type="EMBL" id="SKB00281.1"/>
    </source>
</evidence>
<dbReference type="AlphaFoldDB" id="A0A1T4YG63"/>
<keyword evidence="5" id="KW-0812">Transmembrane</keyword>
<evidence type="ECO:0000256" key="5">
    <source>
        <dbReference type="SAM" id="Phobius"/>
    </source>
</evidence>
<feature type="transmembrane region" description="Helical" evidence="5">
    <location>
        <begin position="91"/>
        <end position="112"/>
    </location>
</feature>
<keyword evidence="5" id="KW-0472">Membrane</keyword>
<dbReference type="RefSeq" id="WP_078814306.1">
    <property type="nucleotide sequence ID" value="NZ_FUYE01000010.1"/>
</dbReference>
<feature type="transmembrane region" description="Helical" evidence="5">
    <location>
        <begin position="20"/>
        <end position="39"/>
    </location>
</feature>
<dbReference type="Proteomes" id="UP000190774">
    <property type="component" value="Unassembled WGS sequence"/>
</dbReference>
<dbReference type="GO" id="GO:0009055">
    <property type="term" value="F:electron transfer activity"/>
    <property type="evidence" value="ECO:0007669"/>
    <property type="project" value="InterPro"/>
</dbReference>
<sequence>MSRSVSDSNAPKSYTGTWIATLLLIVAFVAGLMVFPPLFEKPTEEASSMVLFVGRFHPILLHLPVGALIVLCAMELGCLTRSGEEKLGPAALLTLWVGAAGAVVAVLAGIMLSREGGYEGGNFTLHQMLALVGTAGVLLALVVRIIGMGQGSFELLYAYRAIFFLSFGVMGLGAHFGGNMSHGNKFLTEHAPEPIKSQMTSMEKWMLSFVEKPKVTPPAIVQDSASPEPVTNAPQTPTVLPTGSPSAPLGGLTTSGEKLVFQNIILPILEAKCNKCHNEEKSKGDLRMDTYELAIQGGESGINFVAGKPAESLSIQRIELPIDDDEHMPPDGKDQLTTEEAALIRWWVQSGASNTQKVAEAQFPSETQATVAALLKGQP</sequence>
<name>A0A1T4YG63_9BACT</name>
<feature type="transmembrane region" description="Helical" evidence="5">
    <location>
        <begin position="59"/>
        <end position="79"/>
    </location>
</feature>
<evidence type="ECO:0000259" key="6">
    <source>
        <dbReference type="PROSITE" id="PS51007"/>
    </source>
</evidence>
<dbReference type="OrthoDB" id="182662at2"/>
<protein>
    <submittedName>
        <fullName evidence="7">Uncharacterized membrane protein</fullName>
    </submittedName>
</protein>
<feature type="transmembrane region" description="Helical" evidence="5">
    <location>
        <begin position="124"/>
        <end position="146"/>
    </location>
</feature>
<dbReference type="Pfam" id="PF07635">
    <property type="entry name" value="PSCyt1"/>
    <property type="match status" value="1"/>
</dbReference>
<organism evidence="7 8">
    <name type="scientific">Prosthecobacter debontii</name>
    <dbReference type="NCBI Taxonomy" id="48467"/>
    <lineage>
        <taxon>Bacteria</taxon>
        <taxon>Pseudomonadati</taxon>
        <taxon>Verrucomicrobiota</taxon>
        <taxon>Verrucomicrobiia</taxon>
        <taxon>Verrucomicrobiales</taxon>
        <taxon>Verrucomicrobiaceae</taxon>
        <taxon>Prosthecobacter</taxon>
    </lineage>
</organism>
<dbReference type="GO" id="GO:0020037">
    <property type="term" value="F:heme binding"/>
    <property type="evidence" value="ECO:0007669"/>
    <property type="project" value="InterPro"/>
</dbReference>
<feature type="domain" description="Cytochrome c" evidence="6">
    <location>
        <begin position="251"/>
        <end position="379"/>
    </location>
</feature>
<dbReference type="PANTHER" id="PTHR35889">
    <property type="entry name" value="CYCLOINULO-OLIGOSACCHARIDE FRUCTANOTRANSFERASE-RELATED"/>
    <property type="match status" value="1"/>
</dbReference>
<keyword evidence="2 3" id="KW-0408">Iron</keyword>
<keyword evidence="1 3" id="KW-0479">Metal-binding</keyword>
<evidence type="ECO:0000256" key="3">
    <source>
        <dbReference type="PROSITE-ProRule" id="PRU00433"/>
    </source>
</evidence>
<dbReference type="PANTHER" id="PTHR35889:SF3">
    <property type="entry name" value="F-BOX DOMAIN-CONTAINING PROTEIN"/>
    <property type="match status" value="1"/>
</dbReference>
<feature type="region of interest" description="Disordered" evidence="4">
    <location>
        <begin position="223"/>
        <end position="245"/>
    </location>
</feature>
<accession>A0A1T4YG63</accession>
<dbReference type="GO" id="GO:0046872">
    <property type="term" value="F:metal ion binding"/>
    <property type="evidence" value="ECO:0007669"/>
    <property type="project" value="UniProtKB-KW"/>
</dbReference>
<dbReference type="EMBL" id="FUYE01000010">
    <property type="protein sequence ID" value="SKB00281.1"/>
    <property type="molecule type" value="Genomic_DNA"/>
</dbReference>